<feature type="transmembrane region" description="Helical" evidence="1">
    <location>
        <begin position="140"/>
        <end position="161"/>
    </location>
</feature>
<dbReference type="Gene3D" id="3.30.450.290">
    <property type="match status" value="1"/>
</dbReference>
<dbReference type="SMART" id="SM00052">
    <property type="entry name" value="EAL"/>
    <property type="match status" value="1"/>
</dbReference>
<reference evidence="4" key="1">
    <citation type="journal article" date="2020" name="mSystems">
        <title>Genome- and Community-Level Interaction Insights into Carbon Utilization and Element Cycling Functions of Hydrothermarchaeota in Hydrothermal Sediment.</title>
        <authorList>
            <person name="Zhou Z."/>
            <person name="Liu Y."/>
            <person name="Xu W."/>
            <person name="Pan J."/>
            <person name="Luo Z.H."/>
            <person name="Li M."/>
        </authorList>
    </citation>
    <scope>NUCLEOTIDE SEQUENCE [LARGE SCALE GENOMIC DNA]</scope>
    <source>
        <strain evidence="4">SpSt-132</strain>
    </source>
</reference>
<dbReference type="NCBIfam" id="TIGR00254">
    <property type="entry name" value="GGDEF"/>
    <property type="match status" value="1"/>
</dbReference>
<dbReference type="SUPFAM" id="SSF55073">
    <property type="entry name" value="Nucleotide cyclase"/>
    <property type="match status" value="1"/>
</dbReference>
<comment type="caution">
    <text evidence="4">The sequence shown here is derived from an EMBL/GenBank/DDBJ whole genome shotgun (WGS) entry which is preliminary data.</text>
</comment>
<dbReference type="GO" id="GO:0071111">
    <property type="term" value="F:cyclic-guanylate-specific phosphodiesterase activity"/>
    <property type="evidence" value="ECO:0007669"/>
    <property type="project" value="InterPro"/>
</dbReference>
<dbReference type="CDD" id="cd01948">
    <property type="entry name" value="EAL"/>
    <property type="match status" value="1"/>
</dbReference>
<dbReference type="SMART" id="SM00267">
    <property type="entry name" value="GGDEF"/>
    <property type="match status" value="1"/>
</dbReference>
<dbReference type="PROSITE" id="PS50883">
    <property type="entry name" value="EAL"/>
    <property type="match status" value="1"/>
</dbReference>
<proteinExistence type="predicted"/>
<dbReference type="PROSITE" id="PS50887">
    <property type="entry name" value="GGDEF"/>
    <property type="match status" value="1"/>
</dbReference>
<protein>
    <submittedName>
        <fullName evidence="4">GGDEF domain-containing protein</fullName>
    </submittedName>
</protein>
<evidence type="ECO:0000259" key="2">
    <source>
        <dbReference type="PROSITE" id="PS50883"/>
    </source>
</evidence>
<evidence type="ECO:0000256" key="1">
    <source>
        <dbReference type="SAM" id="Phobius"/>
    </source>
</evidence>
<dbReference type="CDD" id="cd01949">
    <property type="entry name" value="GGDEF"/>
    <property type="match status" value="1"/>
</dbReference>
<accession>A0A7C2V2Y7</accession>
<dbReference type="InterPro" id="IPR050706">
    <property type="entry name" value="Cyclic-di-GMP_PDE-like"/>
</dbReference>
<keyword evidence="1" id="KW-0812">Transmembrane</keyword>
<dbReference type="InterPro" id="IPR035919">
    <property type="entry name" value="EAL_sf"/>
</dbReference>
<dbReference type="InterPro" id="IPR029787">
    <property type="entry name" value="Nucleotide_cyclase"/>
</dbReference>
<dbReference type="PANTHER" id="PTHR33121:SF71">
    <property type="entry name" value="OXYGEN SENSOR PROTEIN DOSP"/>
    <property type="match status" value="1"/>
</dbReference>
<dbReference type="SUPFAM" id="SSF141868">
    <property type="entry name" value="EAL domain-like"/>
    <property type="match status" value="1"/>
</dbReference>
<gene>
    <name evidence="4" type="ORF">ENO47_02860</name>
</gene>
<sequence length="812" mass="93151">MISFTQNMAFQIADGASKQVFNSMYQVMKRGWERKDLLEFMKAIEASYYGTPISINIYRSNLVRELFGDIPEPEKTKLHELAFKGQPQMVFSDYLYTYIIPVKAEKDCLRCHVNAVEGSVLGLVETRINLATFATKIKSLFSLLLLLPAVVFSLLFLALIMKFRSVMLSMSEEISKNVEDIKYVEDVENIINLVKNSYEEIKPIYEAIQSLGEKIKSIAIDRKVLELETQLFERIIVTSKTIEEWHEYVKSLIKEMNSMITIDIVFVMFLEDRELRVDVFWYKRAEEDFKSYIEGFIKTKISLELPISLLMDKQIYFNHHTINNNEVYNDVDKESIRLRTKAIFLDKPQLGGIVGMGLESHLIEDETTQIVVSSLLSMLINAVGSSKAISDYVKQIEFYAMRDPLTFFYNQRTFWELLNYEIDKAKRFNKKLALLMLDVDNFKFVNDTYGHYVGDMVLKEIAKTIGERKRKSDIVARYGGDEFAIIALGADTISAYNLASSLKEHVESLSITMPDGNVLNVKISVGIAVFPDHAGTPKDLFLLADSMLRNAKEEGKGRVRVPGPEELVESYKNLSAKAIKLLSALDKGEIYPYFQPIVDVKRDETFGYEVLMRLGKDCSTASEFIDMAERIGIILKLDLLLYEKVFKLVSEKGYKGKVFLNMSPRAMLDDNFVESVLNLLRTYNLEPSQIVFELTERESIKNISLAEKFYKNLKSKGFLLAIDDFGSGYSSFHYVKRLPVDFVKIDGEFIKDLDVDLKDRIFIESILTLAKGMGIKTIAEWVEREEVYNILKEIGVDYAQGFYLGRPSEKML</sequence>
<keyword evidence="1" id="KW-1133">Transmembrane helix</keyword>
<organism evidence="4">
    <name type="scientific">Hydrogenobacter sp</name>
    <dbReference type="NCBI Taxonomy" id="2152829"/>
    <lineage>
        <taxon>Bacteria</taxon>
        <taxon>Pseudomonadati</taxon>
        <taxon>Aquificota</taxon>
        <taxon>Aquificia</taxon>
        <taxon>Aquificales</taxon>
        <taxon>Aquificaceae</taxon>
        <taxon>Hydrogenobacter</taxon>
    </lineage>
</organism>
<dbReference type="InterPro" id="IPR001633">
    <property type="entry name" value="EAL_dom"/>
</dbReference>
<dbReference type="InterPro" id="IPR043128">
    <property type="entry name" value="Rev_trsase/Diguanyl_cyclase"/>
</dbReference>
<dbReference type="PANTHER" id="PTHR33121">
    <property type="entry name" value="CYCLIC DI-GMP PHOSPHODIESTERASE PDEF"/>
    <property type="match status" value="1"/>
</dbReference>
<dbReference type="Pfam" id="PF00990">
    <property type="entry name" value="GGDEF"/>
    <property type="match status" value="1"/>
</dbReference>
<dbReference type="FunFam" id="3.30.70.270:FF:000001">
    <property type="entry name" value="Diguanylate cyclase domain protein"/>
    <property type="match status" value="1"/>
</dbReference>
<evidence type="ECO:0000313" key="4">
    <source>
        <dbReference type="EMBL" id="HEW45600.1"/>
    </source>
</evidence>
<dbReference type="InterPro" id="IPR000160">
    <property type="entry name" value="GGDEF_dom"/>
</dbReference>
<dbReference type="AlphaFoldDB" id="A0A7C2V2Y7"/>
<keyword evidence="1" id="KW-0472">Membrane</keyword>
<evidence type="ECO:0000259" key="3">
    <source>
        <dbReference type="PROSITE" id="PS50887"/>
    </source>
</evidence>
<feature type="domain" description="GGDEF" evidence="3">
    <location>
        <begin position="430"/>
        <end position="564"/>
    </location>
</feature>
<dbReference type="Gene3D" id="3.30.70.270">
    <property type="match status" value="1"/>
</dbReference>
<dbReference type="EMBL" id="DSFP01000030">
    <property type="protein sequence ID" value="HEW45600.1"/>
    <property type="molecule type" value="Genomic_DNA"/>
</dbReference>
<dbReference type="Gene3D" id="3.20.20.450">
    <property type="entry name" value="EAL domain"/>
    <property type="match status" value="1"/>
</dbReference>
<name>A0A7C2V2Y7_9AQUI</name>
<feature type="domain" description="EAL" evidence="2">
    <location>
        <begin position="574"/>
        <end position="812"/>
    </location>
</feature>
<dbReference type="Pfam" id="PF00563">
    <property type="entry name" value="EAL"/>
    <property type="match status" value="1"/>
</dbReference>